<accession>A0A7W7STT4</accession>
<reference evidence="1 2" key="1">
    <citation type="submission" date="2020-08" db="EMBL/GenBank/DDBJ databases">
        <title>Sequencing the genomes of 1000 actinobacteria strains.</title>
        <authorList>
            <person name="Klenk H.-P."/>
        </authorList>
    </citation>
    <scope>NUCLEOTIDE SEQUENCE [LARGE SCALE GENOMIC DNA]</scope>
    <source>
        <strain evidence="1 2">DSM 45886</strain>
    </source>
</reference>
<dbReference type="Proteomes" id="UP000578819">
    <property type="component" value="Unassembled WGS sequence"/>
</dbReference>
<keyword evidence="2" id="KW-1185">Reference proteome</keyword>
<comment type="caution">
    <text evidence="1">The sequence shown here is derived from an EMBL/GenBank/DDBJ whole genome shotgun (WGS) entry which is preliminary data.</text>
</comment>
<dbReference type="AlphaFoldDB" id="A0A7W7STT4"/>
<dbReference type="EMBL" id="JACHJW010000001">
    <property type="protein sequence ID" value="MBB4960758.1"/>
    <property type="molecule type" value="Genomic_DNA"/>
</dbReference>
<gene>
    <name evidence="1" type="ORF">FHR38_004491</name>
</gene>
<proteinExistence type="predicted"/>
<sequence length="30" mass="3282">MRVLVIDENIPYANLLSAVLIGLLTPETGR</sequence>
<evidence type="ECO:0000313" key="1">
    <source>
        <dbReference type="EMBL" id="MBB4960758.1"/>
    </source>
</evidence>
<name>A0A7W7STT4_9ACTN</name>
<evidence type="ECO:0000313" key="2">
    <source>
        <dbReference type="Proteomes" id="UP000578819"/>
    </source>
</evidence>
<protein>
    <submittedName>
        <fullName evidence="1">Uncharacterized protein</fullName>
    </submittedName>
</protein>
<organism evidence="1 2">
    <name type="scientific">Micromonospora polyrhachis</name>
    <dbReference type="NCBI Taxonomy" id="1282883"/>
    <lineage>
        <taxon>Bacteria</taxon>
        <taxon>Bacillati</taxon>
        <taxon>Actinomycetota</taxon>
        <taxon>Actinomycetes</taxon>
        <taxon>Micromonosporales</taxon>
        <taxon>Micromonosporaceae</taxon>
        <taxon>Micromonospora</taxon>
    </lineage>
</organism>